<name>A0A0F0L6W8_9MICO</name>
<dbReference type="PATRIC" id="fig|82380.11.peg.2441"/>
<dbReference type="OrthoDB" id="9805307at2"/>
<dbReference type="GO" id="GO:0046872">
    <property type="term" value="F:metal ion binding"/>
    <property type="evidence" value="ECO:0007669"/>
    <property type="project" value="UniProtKB-KW"/>
</dbReference>
<proteinExistence type="predicted"/>
<keyword evidence="1" id="KW-0479">Metal-binding</keyword>
<dbReference type="InterPro" id="IPR036663">
    <property type="entry name" value="Fumarylacetoacetase_C_sf"/>
</dbReference>
<reference evidence="3 4" key="1">
    <citation type="submission" date="2015-02" db="EMBL/GenBank/DDBJ databases">
        <title>Draft genome sequences of ten Microbacterium spp. with emphasis on heavy metal contaminated environments.</title>
        <authorList>
            <person name="Corretto E."/>
        </authorList>
    </citation>
    <scope>NUCLEOTIDE SEQUENCE [LARGE SCALE GENOMIC DNA]</scope>
    <source>
        <strain evidence="3 4">BEL4b</strain>
    </source>
</reference>
<comment type="caution">
    <text evidence="3">The sequence shown here is derived from an EMBL/GenBank/DDBJ whole genome shotgun (WGS) entry which is preliminary data.</text>
</comment>
<gene>
    <name evidence="3" type="primary">hpcE_2</name>
    <name evidence="3" type="ORF">RS83_02404</name>
</gene>
<evidence type="ECO:0000256" key="1">
    <source>
        <dbReference type="ARBA" id="ARBA00022723"/>
    </source>
</evidence>
<dbReference type="RefSeq" id="WP_045279729.1">
    <property type="nucleotide sequence ID" value="NZ_CAKKLT010000006.1"/>
</dbReference>
<dbReference type="AlphaFoldDB" id="A0A0F0L6W8"/>
<dbReference type="PANTHER" id="PTHR11820:SF7">
    <property type="entry name" value="ACYLPYRUVASE FAHD1, MITOCHONDRIAL"/>
    <property type="match status" value="1"/>
</dbReference>
<dbReference type="EMBL" id="JYIW01000025">
    <property type="protein sequence ID" value="KJL28922.1"/>
    <property type="molecule type" value="Genomic_DNA"/>
</dbReference>
<sequence length="243" mass="25710">MRIVRVETPAGPQFARLDDSGFVPIEDPFLAAADGRTPSDAGPPVDGTILAPVEPLVVVGIAQNGPAHHSPVQAWLKSPRTVIGTGAEVLVRRDAGTPVAEGEIAVVIARSTIGLTVENAHEFVLGVTAVNDLSSPDRGEWDPRNFESKSGDGYTPLGPWIDTDADIDDVELELLVDDVVVCATGSRELPMSIRECLAYVAAWSPLGPGDVIMTGAPRAQTPVRRGQTVTVRVARMELITPLV</sequence>
<protein>
    <submittedName>
        <fullName evidence="3">Homoprotocatechuate catabolism bifunctional isomerase/decarboxylase</fullName>
    </submittedName>
</protein>
<accession>A0A0F0L6W8</accession>
<dbReference type="SUPFAM" id="SSF56529">
    <property type="entry name" value="FAH"/>
    <property type="match status" value="1"/>
</dbReference>
<feature type="domain" description="Fumarylacetoacetase-like C-terminal" evidence="2">
    <location>
        <begin position="63"/>
        <end position="235"/>
    </location>
</feature>
<dbReference type="Pfam" id="PF01557">
    <property type="entry name" value="FAA_hydrolase"/>
    <property type="match status" value="1"/>
</dbReference>
<dbReference type="InterPro" id="IPR011234">
    <property type="entry name" value="Fumarylacetoacetase-like_C"/>
</dbReference>
<evidence type="ECO:0000259" key="2">
    <source>
        <dbReference type="Pfam" id="PF01557"/>
    </source>
</evidence>
<dbReference type="Gene3D" id="3.90.850.10">
    <property type="entry name" value="Fumarylacetoacetase-like, C-terminal domain"/>
    <property type="match status" value="1"/>
</dbReference>
<dbReference type="PANTHER" id="PTHR11820">
    <property type="entry name" value="ACYLPYRUVASE"/>
    <property type="match status" value="1"/>
</dbReference>
<keyword evidence="3" id="KW-0413">Isomerase</keyword>
<evidence type="ECO:0000313" key="4">
    <source>
        <dbReference type="Proteomes" id="UP000033640"/>
    </source>
</evidence>
<organism evidence="3 4">
    <name type="scientific">Microbacterium oxydans</name>
    <dbReference type="NCBI Taxonomy" id="82380"/>
    <lineage>
        <taxon>Bacteria</taxon>
        <taxon>Bacillati</taxon>
        <taxon>Actinomycetota</taxon>
        <taxon>Actinomycetes</taxon>
        <taxon>Micrococcales</taxon>
        <taxon>Microbacteriaceae</taxon>
        <taxon>Microbacterium</taxon>
    </lineage>
</organism>
<dbReference type="GO" id="GO:0016853">
    <property type="term" value="F:isomerase activity"/>
    <property type="evidence" value="ECO:0007669"/>
    <property type="project" value="UniProtKB-KW"/>
</dbReference>
<dbReference type="Proteomes" id="UP000033640">
    <property type="component" value="Unassembled WGS sequence"/>
</dbReference>
<dbReference type="GO" id="GO:0018773">
    <property type="term" value="F:acetylpyruvate hydrolase activity"/>
    <property type="evidence" value="ECO:0007669"/>
    <property type="project" value="TreeGrafter"/>
</dbReference>
<evidence type="ECO:0000313" key="3">
    <source>
        <dbReference type="EMBL" id="KJL28922.1"/>
    </source>
</evidence>